<dbReference type="AlphaFoldDB" id="A0A0H1BCM2"/>
<accession>A0A0H1BCM2</accession>
<evidence type="ECO:0000313" key="2">
    <source>
        <dbReference type="Proteomes" id="UP000053573"/>
    </source>
</evidence>
<name>A0A0H1BCM2_9EURO</name>
<gene>
    <name evidence="1" type="ORF">EMPG_15727</name>
</gene>
<comment type="caution">
    <text evidence="1">The sequence shown here is derived from an EMBL/GenBank/DDBJ whole genome shotgun (WGS) entry which is preliminary data.</text>
</comment>
<dbReference type="Proteomes" id="UP000053573">
    <property type="component" value="Unassembled WGS sequence"/>
</dbReference>
<reference evidence="2" key="1">
    <citation type="journal article" date="2015" name="PLoS Genet.">
        <title>The dynamic genome and transcriptome of the human fungal pathogen Blastomyces and close relative Emmonsia.</title>
        <authorList>
            <person name="Munoz J.F."/>
            <person name="Gauthier G.M."/>
            <person name="Desjardins C.A."/>
            <person name="Gallo J.E."/>
            <person name="Holder J."/>
            <person name="Sullivan T.D."/>
            <person name="Marty A.J."/>
            <person name="Carmen J.C."/>
            <person name="Chen Z."/>
            <person name="Ding L."/>
            <person name="Gujja S."/>
            <person name="Magrini V."/>
            <person name="Misas E."/>
            <person name="Mitreva M."/>
            <person name="Priest M."/>
            <person name="Saif S."/>
            <person name="Whiston E.A."/>
            <person name="Young S."/>
            <person name="Zeng Q."/>
            <person name="Goldman W.E."/>
            <person name="Mardis E.R."/>
            <person name="Taylor J.W."/>
            <person name="McEwen J.G."/>
            <person name="Clay O.K."/>
            <person name="Klein B.S."/>
            <person name="Cuomo C.A."/>
        </authorList>
    </citation>
    <scope>NUCLEOTIDE SEQUENCE [LARGE SCALE GENOMIC DNA]</scope>
    <source>
        <strain evidence="2">UAMH 139</strain>
    </source>
</reference>
<protein>
    <submittedName>
        <fullName evidence="1">Uncharacterized protein</fullName>
    </submittedName>
</protein>
<dbReference type="EMBL" id="LDEV01002506">
    <property type="protein sequence ID" value="KLJ08833.1"/>
    <property type="molecule type" value="Genomic_DNA"/>
</dbReference>
<keyword evidence="2" id="KW-1185">Reference proteome</keyword>
<proteinExistence type="predicted"/>
<evidence type="ECO:0000313" key="1">
    <source>
        <dbReference type="EMBL" id="KLJ08833.1"/>
    </source>
</evidence>
<sequence>MTATVVEDSGRYDLAGRSFVTAKVPSLGLSDMRNETARSGQNLPTLAAVVQLFWWLGWQQFELNQVVVTTTDSQSSGIALSAGDSGRSWLLMTWLEDH</sequence>
<organism evidence="1 2">
    <name type="scientific">Blastomyces silverae</name>
    <dbReference type="NCBI Taxonomy" id="2060906"/>
    <lineage>
        <taxon>Eukaryota</taxon>
        <taxon>Fungi</taxon>
        <taxon>Dikarya</taxon>
        <taxon>Ascomycota</taxon>
        <taxon>Pezizomycotina</taxon>
        <taxon>Eurotiomycetes</taxon>
        <taxon>Eurotiomycetidae</taxon>
        <taxon>Onygenales</taxon>
        <taxon>Ajellomycetaceae</taxon>
        <taxon>Blastomyces</taxon>
    </lineage>
</organism>